<gene>
    <name evidence="1" type="ORF">I3842_15G113400</name>
</gene>
<evidence type="ECO:0000313" key="1">
    <source>
        <dbReference type="EMBL" id="KAG6675642.1"/>
    </source>
</evidence>
<accession>A0A922D268</accession>
<dbReference type="AlphaFoldDB" id="A0A922D268"/>
<dbReference type="Proteomes" id="UP000811246">
    <property type="component" value="Chromosome 15"/>
</dbReference>
<comment type="caution">
    <text evidence="1">The sequence shown here is derived from an EMBL/GenBank/DDBJ whole genome shotgun (WGS) entry which is preliminary data.</text>
</comment>
<protein>
    <submittedName>
        <fullName evidence="1">Uncharacterized protein</fullName>
    </submittedName>
</protein>
<reference evidence="1" key="1">
    <citation type="submission" date="2021-01" db="EMBL/GenBank/DDBJ databases">
        <authorList>
            <person name="Lovell J.T."/>
            <person name="Bentley N."/>
            <person name="Bhattarai G."/>
            <person name="Jenkins J.W."/>
            <person name="Sreedasyam A."/>
            <person name="Alarcon Y."/>
            <person name="Bock C."/>
            <person name="Boston L."/>
            <person name="Carlson J."/>
            <person name="Cervantes K."/>
            <person name="Clermont K."/>
            <person name="Krom N."/>
            <person name="Kubenka K."/>
            <person name="Mamidi S."/>
            <person name="Mattison C."/>
            <person name="Monteros M."/>
            <person name="Pisani C."/>
            <person name="Plott C."/>
            <person name="Rajasekar S."/>
            <person name="Rhein H.S."/>
            <person name="Rohla C."/>
            <person name="Song M."/>
            <person name="Hilaire R.S."/>
            <person name="Shu S."/>
            <person name="Wells L."/>
            <person name="Wang X."/>
            <person name="Webber J."/>
            <person name="Heerema R.J."/>
            <person name="Klein P."/>
            <person name="Conner P."/>
            <person name="Grauke L."/>
            <person name="Grimwood J."/>
            <person name="Schmutz J."/>
            <person name="Randall J.J."/>
        </authorList>
    </citation>
    <scope>NUCLEOTIDE SEQUENCE</scope>
    <source>
        <tissue evidence="1">Leaf</tissue>
    </source>
</reference>
<proteinExistence type="predicted"/>
<sequence length="122" mass="14317">MLLQISFNTDLKTILQYLLRETLNNRDMRIWPIHNKSFLSITRSKDNESNSGPLAPKARIIPLDQMPTCLVNSANGCHKTRWWGTQINILSIRKLSLLTKNQADRARSQIWHRYSKWEKVLD</sequence>
<evidence type="ECO:0000313" key="2">
    <source>
        <dbReference type="Proteomes" id="UP000811246"/>
    </source>
</evidence>
<dbReference type="EMBL" id="CM031839">
    <property type="protein sequence ID" value="KAG6675642.1"/>
    <property type="molecule type" value="Genomic_DNA"/>
</dbReference>
<organism evidence="1 2">
    <name type="scientific">Carya illinoinensis</name>
    <name type="common">Pecan</name>
    <dbReference type="NCBI Taxonomy" id="32201"/>
    <lineage>
        <taxon>Eukaryota</taxon>
        <taxon>Viridiplantae</taxon>
        <taxon>Streptophyta</taxon>
        <taxon>Embryophyta</taxon>
        <taxon>Tracheophyta</taxon>
        <taxon>Spermatophyta</taxon>
        <taxon>Magnoliopsida</taxon>
        <taxon>eudicotyledons</taxon>
        <taxon>Gunneridae</taxon>
        <taxon>Pentapetalae</taxon>
        <taxon>rosids</taxon>
        <taxon>fabids</taxon>
        <taxon>Fagales</taxon>
        <taxon>Juglandaceae</taxon>
        <taxon>Carya</taxon>
    </lineage>
</organism>
<name>A0A922D268_CARIL</name>